<evidence type="ECO:0000313" key="5">
    <source>
        <dbReference type="Proteomes" id="UP001141183"/>
    </source>
</evidence>
<feature type="domain" description="HTH cro/C1-type" evidence="3">
    <location>
        <begin position="6"/>
        <end position="61"/>
    </location>
</feature>
<dbReference type="RefSeq" id="WP_099346079.1">
    <property type="nucleotide sequence ID" value="NZ_JAMRYU010000024.1"/>
</dbReference>
<dbReference type="SMART" id="SM00530">
    <property type="entry name" value="HTH_XRE"/>
    <property type="match status" value="1"/>
</dbReference>
<dbReference type="SUPFAM" id="SSF47413">
    <property type="entry name" value="lambda repressor-like DNA-binding domains"/>
    <property type="match status" value="1"/>
</dbReference>
<evidence type="ECO:0000259" key="3">
    <source>
        <dbReference type="PROSITE" id="PS50943"/>
    </source>
</evidence>
<dbReference type="GO" id="GO:0003700">
    <property type="term" value="F:DNA-binding transcription factor activity"/>
    <property type="evidence" value="ECO:0007669"/>
    <property type="project" value="TreeGrafter"/>
</dbReference>
<sequence length="112" mass="12550">MVGSKIAEIRNSKGISLSKLARDAGISKGYLSNIENGIKENPSVELLEKIASALGVNVSDLFDEEPIKNIEDELDILEEDMKILFSKAKQLSKENRKKVLKMIEIFEEENNN</sequence>
<dbReference type="InterPro" id="IPR001387">
    <property type="entry name" value="Cro/C1-type_HTH"/>
</dbReference>
<dbReference type="PANTHER" id="PTHR46797:SF1">
    <property type="entry name" value="METHYLPHOSPHONATE SYNTHASE"/>
    <property type="match status" value="1"/>
</dbReference>
<comment type="caution">
    <text evidence="4">The sequence shown here is derived from an EMBL/GenBank/DDBJ whole genome shotgun (WGS) entry which is preliminary data.</text>
</comment>
<accession>A0A9X4B1N4</accession>
<dbReference type="AlphaFoldDB" id="A0A9X4B1N4"/>
<dbReference type="PANTHER" id="PTHR46797">
    <property type="entry name" value="HTH-TYPE TRANSCRIPTIONAL REGULATOR"/>
    <property type="match status" value="1"/>
</dbReference>
<name>A0A9X4B1N4_9CLOT</name>
<keyword evidence="1" id="KW-0238">DNA-binding</keyword>
<dbReference type="CDD" id="cd00093">
    <property type="entry name" value="HTH_XRE"/>
    <property type="match status" value="1"/>
</dbReference>
<proteinExistence type="predicted"/>
<dbReference type="InterPro" id="IPR050807">
    <property type="entry name" value="TransReg_Diox_bact_type"/>
</dbReference>
<dbReference type="GO" id="GO:0003677">
    <property type="term" value="F:DNA binding"/>
    <property type="evidence" value="ECO:0007669"/>
    <property type="project" value="UniProtKB-KW"/>
</dbReference>
<evidence type="ECO:0000313" key="4">
    <source>
        <dbReference type="EMBL" id="MDC4242139.1"/>
    </source>
</evidence>
<dbReference type="PROSITE" id="PS50943">
    <property type="entry name" value="HTH_CROC1"/>
    <property type="match status" value="1"/>
</dbReference>
<evidence type="ECO:0000256" key="1">
    <source>
        <dbReference type="ARBA" id="ARBA00023125"/>
    </source>
</evidence>
<keyword evidence="2" id="KW-0175">Coiled coil</keyword>
<organism evidence="4 5">
    <name type="scientific">Clostridium tertium</name>
    <dbReference type="NCBI Taxonomy" id="1559"/>
    <lineage>
        <taxon>Bacteria</taxon>
        <taxon>Bacillati</taxon>
        <taxon>Bacillota</taxon>
        <taxon>Clostridia</taxon>
        <taxon>Eubacteriales</taxon>
        <taxon>Clostridiaceae</taxon>
        <taxon>Clostridium</taxon>
    </lineage>
</organism>
<dbReference type="Proteomes" id="UP001141183">
    <property type="component" value="Unassembled WGS sequence"/>
</dbReference>
<evidence type="ECO:0000256" key="2">
    <source>
        <dbReference type="SAM" id="Coils"/>
    </source>
</evidence>
<keyword evidence="5" id="KW-1185">Reference proteome</keyword>
<dbReference type="Gene3D" id="1.10.260.40">
    <property type="entry name" value="lambda repressor-like DNA-binding domains"/>
    <property type="match status" value="1"/>
</dbReference>
<reference evidence="4" key="1">
    <citation type="submission" date="2022-05" db="EMBL/GenBank/DDBJ databases">
        <title>Draft genome sequence of Clostridium tertium strain CP3 isolated from Peru.</title>
        <authorList>
            <person name="Hurtado R."/>
            <person name="Lima L."/>
            <person name="Sousa T."/>
            <person name="Jaiswal A.K."/>
            <person name="Tiwari S."/>
            <person name="Maturrano L."/>
            <person name="Brenig B."/>
            <person name="Azevedo V."/>
        </authorList>
    </citation>
    <scope>NUCLEOTIDE SEQUENCE</scope>
    <source>
        <strain evidence="4">CP3</strain>
    </source>
</reference>
<dbReference type="GO" id="GO:0005829">
    <property type="term" value="C:cytosol"/>
    <property type="evidence" value="ECO:0007669"/>
    <property type="project" value="TreeGrafter"/>
</dbReference>
<gene>
    <name evidence="4" type="ORF">NE398_18580</name>
</gene>
<dbReference type="Pfam" id="PF01381">
    <property type="entry name" value="HTH_3"/>
    <property type="match status" value="1"/>
</dbReference>
<feature type="coiled-coil region" evidence="2">
    <location>
        <begin position="67"/>
        <end position="94"/>
    </location>
</feature>
<dbReference type="EMBL" id="JAMRYU010000024">
    <property type="protein sequence ID" value="MDC4242139.1"/>
    <property type="molecule type" value="Genomic_DNA"/>
</dbReference>
<dbReference type="InterPro" id="IPR010982">
    <property type="entry name" value="Lambda_DNA-bd_dom_sf"/>
</dbReference>
<protein>
    <submittedName>
        <fullName evidence="4">Helix-turn-helix domain-containing protein</fullName>
    </submittedName>
</protein>